<comment type="caution">
    <text evidence="2">The sequence shown here is derived from an EMBL/GenBank/DDBJ whole genome shotgun (WGS) entry which is preliminary data.</text>
</comment>
<dbReference type="AlphaFoldDB" id="A0A699JMS9"/>
<feature type="compositionally biased region" description="Acidic residues" evidence="1">
    <location>
        <begin position="1"/>
        <end position="14"/>
    </location>
</feature>
<sequence length="721" mass="82692">TPEDSEDDGNGEEDQGLRVSEEQRLIEEEEPDELYHDVDINQGRGLQVSQDIKYSHVTLTPVKPDGQQKSSSVSSFVTSMLNSISDASVESIFTTASSPIAPLQTSTPIMTPSTIATITTSSDAPIPPTIIPSAVLQNLPTFDSVFRFEDRVKLLEVNFSEFMQTNQFAEAVSNISSIVHQYMTQQMTEAVREAVQIQTDQLQDSFQRENDEFLRTIDENMKRIIKRQRRRGDDDDQEGPSAGSDRGSKRRREGGEPESASTPSEPATRSASRSTTGTQSRQMSASESAFAEEPVQTTCQMDEAPHPVFETGAEDQPTAQTSQHPEWFSQSRKPSTPDRDWNKTLPAVQGNTPIDFSNFIMNRLCVDTLNPKLLAGPTYELMRGSCTSLTELEYHLEEVYKATTDQLDWVNPEGQWYPHNLLQPLPLIPGNRGRRVIPFAHFINKDLEYLWGGASSRKYTTSVTKTKAAYYGHIKWIEDLVPRTMFAVNRESALDVYSKRRIIAVTDLKIMEWHNYKHLDWISIRRDDDKIYKFKEGDFKRLCLQDIKDMLLLLVQGKLSNLPVEERFAFNVSLRMFTRSIVIQRHVKELQLGVESYQKRLNLTKPDTYRSDLKRREAYTTYSNPRGFIYQNKDKKTRLMRIDELYKFSDGTLNDVRNALDDRLKGIRIQYLPQTIWRKGDKDRAAAMIQAIDTMLKTMRIMRSLERFIGGRLYKGDFWML</sequence>
<feature type="compositionally biased region" description="Polar residues" evidence="1">
    <location>
        <begin position="317"/>
        <end position="334"/>
    </location>
</feature>
<proteinExistence type="predicted"/>
<evidence type="ECO:0000313" key="2">
    <source>
        <dbReference type="EMBL" id="GFA43095.1"/>
    </source>
</evidence>
<protein>
    <submittedName>
        <fullName evidence="2">Uncharacterized protein</fullName>
    </submittedName>
</protein>
<reference evidence="2" key="1">
    <citation type="journal article" date="2019" name="Sci. Rep.">
        <title>Draft genome of Tanacetum cinerariifolium, the natural source of mosquito coil.</title>
        <authorList>
            <person name="Yamashiro T."/>
            <person name="Shiraishi A."/>
            <person name="Satake H."/>
            <person name="Nakayama K."/>
        </authorList>
    </citation>
    <scope>NUCLEOTIDE SEQUENCE</scope>
</reference>
<feature type="compositionally biased region" description="Low complexity" evidence="1">
    <location>
        <begin position="267"/>
        <end position="282"/>
    </location>
</feature>
<feature type="non-terminal residue" evidence="2">
    <location>
        <position position="1"/>
    </location>
</feature>
<evidence type="ECO:0000256" key="1">
    <source>
        <dbReference type="SAM" id="MobiDB-lite"/>
    </source>
</evidence>
<feature type="region of interest" description="Disordered" evidence="1">
    <location>
        <begin position="1"/>
        <end position="32"/>
    </location>
</feature>
<gene>
    <name evidence="2" type="ORF">Tci_615067</name>
</gene>
<feature type="compositionally biased region" description="Basic and acidic residues" evidence="1">
    <location>
        <begin position="15"/>
        <end position="26"/>
    </location>
</feature>
<feature type="region of interest" description="Disordered" evidence="1">
    <location>
        <begin position="226"/>
        <end position="341"/>
    </location>
</feature>
<name>A0A699JMS9_TANCI</name>
<dbReference type="EMBL" id="BKCJ010422752">
    <property type="protein sequence ID" value="GFA43095.1"/>
    <property type="molecule type" value="Genomic_DNA"/>
</dbReference>
<accession>A0A699JMS9</accession>
<organism evidence="2">
    <name type="scientific">Tanacetum cinerariifolium</name>
    <name type="common">Dalmatian daisy</name>
    <name type="synonym">Chrysanthemum cinerariifolium</name>
    <dbReference type="NCBI Taxonomy" id="118510"/>
    <lineage>
        <taxon>Eukaryota</taxon>
        <taxon>Viridiplantae</taxon>
        <taxon>Streptophyta</taxon>
        <taxon>Embryophyta</taxon>
        <taxon>Tracheophyta</taxon>
        <taxon>Spermatophyta</taxon>
        <taxon>Magnoliopsida</taxon>
        <taxon>eudicotyledons</taxon>
        <taxon>Gunneridae</taxon>
        <taxon>Pentapetalae</taxon>
        <taxon>asterids</taxon>
        <taxon>campanulids</taxon>
        <taxon>Asterales</taxon>
        <taxon>Asteraceae</taxon>
        <taxon>Asteroideae</taxon>
        <taxon>Anthemideae</taxon>
        <taxon>Anthemidinae</taxon>
        <taxon>Tanacetum</taxon>
    </lineage>
</organism>